<dbReference type="InterPro" id="IPR023267">
    <property type="entry name" value="RCMT"/>
</dbReference>
<dbReference type="eggNOG" id="COG3270">
    <property type="taxonomic scope" value="Bacteria"/>
</dbReference>
<dbReference type="GO" id="GO:0003723">
    <property type="term" value="F:RNA binding"/>
    <property type="evidence" value="ECO:0007669"/>
    <property type="project" value="UniProtKB-UniRule"/>
</dbReference>
<keyword evidence="9" id="KW-1185">Reference proteome</keyword>
<dbReference type="InterPro" id="IPR001678">
    <property type="entry name" value="MeTrfase_RsmB-F_NOP2_dom"/>
</dbReference>
<feature type="domain" description="SAM-dependent MTase RsmB/NOP-type" evidence="7">
    <location>
        <begin position="40"/>
        <end position="328"/>
    </location>
</feature>
<evidence type="ECO:0000256" key="4">
    <source>
        <dbReference type="ARBA" id="ARBA00022691"/>
    </source>
</evidence>
<dbReference type="EMBL" id="ASWJ01000007">
    <property type="protein sequence ID" value="EOW83712.1"/>
    <property type="molecule type" value="Genomic_DNA"/>
</dbReference>
<dbReference type="PATRIC" id="fig|1121865.3.peg.2236"/>
<evidence type="ECO:0000313" key="9">
    <source>
        <dbReference type="Proteomes" id="UP000014113"/>
    </source>
</evidence>
<comment type="similarity">
    <text evidence="6">Belongs to the class I-like SAM-binding methyltransferase superfamily. RsmB/NOP family.</text>
</comment>
<feature type="binding site" evidence="6">
    <location>
        <position position="161"/>
    </location>
    <ligand>
        <name>S-adenosyl-L-methionine</name>
        <dbReference type="ChEBI" id="CHEBI:59789"/>
    </ligand>
</feature>
<dbReference type="InterPro" id="IPR027391">
    <property type="entry name" value="Nol1_Nop2_Fmu_2"/>
</dbReference>
<dbReference type="Gene3D" id="2.30.130.60">
    <property type="match status" value="1"/>
</dbReference>
<dbReference type="InterPro" id="IPR029063">
    <property type="entry name" value="SAM-dependent_MTases_sf"/>
</dbReference>
<dbReference type="Pfam" id="PF01189">
    <property type="entry name" value="Methyltr_RsmB-F"/>
    <property type="match status" value="1"/>
</dbReference>
<dbReference type="CDD" id="cd02440">
    <property type="entry name" value="AdoMet_MTases"/>
    <property type="match status" value="1"/>
</dbReference>
<keyword evidence="5 6" id="KW-0694">RNA-binding</keyword>
<reference evidence="8 9" key="1">
    <citation type="submission" date="2013-03" db="EMBL/GenBank/DDBJ databases">
        <title>The Genome Sequence of Enterococcus columbae ATCC_51263 (PacBio/Illumina hybrid assembly).</title>
        <authorList>
            <consortium name="The Broad Institute Genomics Platform"/>
            <consortium name="The Broad Institute Genome Sequencing Center for Infectious Disease"/>
            <person name="Earl A."/>
            <person name="Russ C."/>
            <person name="Gilmore M."/>
            <person name="Surin D."/>
            <person name="Walker B."/>
            <person name="Young S."/>
            <person name="Zeng Q."/>
            <person name="Gargeya S."/>
            <person name="Fitzgerald M."/>
            <person name="Haas B."/>
            <person name="Abouelleil A."/>
            <person name="Allen A.W."/>
            <person name="Alvarado L."/>
            <person name="Arachchi H.M."/>
            <person name="Berlin A.M."/>
            <person name="Chapman S.B."/>
            <person name="Gainer-Dewar J."/>
            <person name="Goldberg J."/>
            <person name="Griggs A."/>
            <person name="Gujja S."/>
            <person name="Hansen M."/>
            <person name="Howarth C."/>
            <person name="Imamovic A."/>
            <person name="Ireland A."/>
            <person name="Larimer J."/>
            <person name="McCowan C."/>
            <person name="Murphy C."/>
            <person name="Pearson M."/>
            <person name="Poon T.W."/>
            <person name="Priest M."/>
            <person name="Roberts A."/>
            <person name="Saif S."/>
            <person name="Shea T."/>
            <person name="Sisk P."/>
            <person name="Sykes S."/>
            <person name="Wortman J."/>
            <person name="Nusbaum C."/>
            <person name="Birren B."/>
        </authorList>
    </citation>
    <scope>NUCLEOTIDE SEQUENCE [LARGE SCALE GENOMIC DNA]</scope>
    <source>
        <strain evidence="8 9">ATCC 51263</strain>
    </source>
</reference>
<dbReference type="GO" id="GO:0006396">
    <property type="term" value="P:RNA processing"/>
    <property type="evidence" value="ECO:0007669"/>
    <property type="project" value="InterPro"/>
</dbReference>
<proteinExistence type="inferred from homology"/>
<feature type="binding site" evidence="6">
    <location>
        <position position="206"/>
    </location>
    <ligand>
        <name>S-adenosyl-L-methionine</name>
        <dbReference type="ChEBI" id="CHEBI:59789"/>
    </ligand>
</feature>
<dbReference type="AlphaFoldDB" id="S1N3Z9"/>
<dbReference type="eggNOG" id="COG0144">
    <property type="taxonomic scope" value="Bacteria"/>
</dbReference>
<keyword evidence="1" id="KW-0963">Cytoplasm</keyword>
<protein>
    <submittedName>
        <fullName evidence="8">rRNA (Cytosine-C(5)-)-methyltransferase</fullName>
    </submittedName>
</protein>
<evidence type="ECO:0000313" key="8">
    <source>
        <dbReference type="EMBL" id="EOW83712.1"/>
    </source>
</evidence>
<dbReference type="GO" id="GO:0001510">
    <property type="term" value="P:RNA methylation"/>
    <property type="evidence" value="ECO:0007669"/>
    <property type="project" value="InterPro"/>
</dbReference>
<comment type="caution">
    <text evidence="8">The sequence shown here is derived from an EMBL/GenBank/DDBJ whole genome shotgun (WGS) entry which is preliminary data.</text>
</comment>
<dbReference type="CDD" id="cd21147">
    <property type="entry name" value="RsmF_methylt_CTD1"/>
    <property type="match status" value="1"/>
</dbReference>
<dbReference type="Gene3D" id="3.30.70.1170">
    <property type="entry name" value="Sun protein, domain 3"/>
    <property type="match status" value="1"/>
</dbReference>
<dbReference type="Pfam" id="PF17125">
    <property type="entry name" value="Methyltr_RsmF_N"/>
    <property type="match status" value="1"/>
</dbReference>
<gene>
    <name evidence="8" type="ORF">I568_01513</name>
</gene>
<dbReference type="Proteomes" id="UP000014113">
    <property type="component" value="Unassembled WGS sequence"/>
</dbReference>
<evidence type="ECO:0000256" key="1">
    <source>
        <dbReference type="ARBA" id="ARBA00022490"/>
    </source>
</evidence>
<evidence type="ECO:0000256" key="6">
    <source>
        <dbReference type="PROSITE-ProRule" id="PRU01023"/>
    </source>
</evidence>
<dbReference type="NCBIfam" id="TIGR00446">
    <property type="entry name" value="nop2p"/>
    <property type="match status" value="1"/>
</dbReference>
<dbReference type="PANTHER" id="PTHR22807">
    <property type="entry name" value="NOP2 YEAST -RELATED NOL1/NOP2/FMU SUN DOMAIN-CONTAINING"/>
    <property type="match status" value="1"/>
</dbReference>
<keyword evidence="2 6" id="KW-0489">Methyltransferase</keyword>
<dbReference type="GO" id="GO:0008757">
    <property type="term" value="F:S-adenosylmethionine-dependent methyltransferase activity"/>
    <property type="evidence" value="ECO:0007669"/>
    <property type="project" value="InterPro"/>
</dbReference>
<dbReference type="PANTHER" id="PTHR22807:SF30">
    <property type="entry name" value="28S RRNA (CYTOSINE(4447)-C(5))-METHYLTRANSFERASE-RELATED"/>
    <property type="match status" value="1"/>
</dbReference>
<keyword evidence="3 6" id="KW-0808">Transferase</keyword>
<dbReference type="SUPFAM" id="SSF53335">
    <property type="entry name" value="S-adenosyl-L-methionine-dependent methyltransferases"/>
    <property type="match status" value="1"/>
</dbReference>
<organism evidence="8 9">
    <name type="scientific">Enterococcus columbae DSM 7374 = ATCC 51263</name>
    <dbReference type="NCBI Taxonomy" id="1121865"/>
    <lineage>
        <taxon>Bacteria</taxon>
        <taxon>Bacillati</taxon>
        <taxon>Bacillota</taxon>
        <taxon>Bacilli</taxon>
        <taxon>Lactobacillales</taxon>
        <taxon>Enterococcaceae</taxon>
        <taxon>Enterococcus</taxon>
    </lineage>
</organism>
<dbReference type="PROSITE" id="PS51686">
    <property type="entry name" value="SAM_MT_RSMB_NOP"/>
    <property type="match status" value="1"/>
</dbReference>
<dbReference type="Gene3D" id="3.40.50.150">
    <property type="entry name" value="Vaccinia Virus protein VP39"/>
    <property type="match status" value="1"/>
</dbReference>
<keyword evidence="4 6" id="KW-0949">S-adenosyl-L-methionine</keyword>
<dbReference type="Pfam" id="PF17126">
    <property type="entry name" value="RsmF_methylt_CI"/>
    <property type="match status" value="1"/>
</dbReference>
<name>S1N3Z9_9ENTE</name>
<dbReference type="STRING" id="1121865.OMW_02302"/>
<accession>S1N3Z9</accession>
<dbReference type="OrthoDB" id="9810297at2"/>
<evidence type="ECO:0000259" key="7">
    <source>
        <dbReference type="PROSITE" id="PS51686"/>
    </source>
</evidence>
<dbReference type="InterPro" id="IPR011023">
    <property type="entry name" value="Nop2p"/>
</dbReference>
<feature type="active site" description="Nucleophile" evidence="6">
    <location>
        <position position="259"/>
    </location>
</feature>
<comment type="caution">
    <text evidence="6">Lacks conserved residue(s) required for the propagation of feature annotation.</text>
</comment>
<sequence>MTNDFYAWYNIFCEIFRKESWIVPVVRMSIQLPQAFIDKYQQLLGVEAEDFFAAITTASTNKGFRLNPLKTQAQSMLTKYYPDSLQKAPYAAEGYLGEVSGRSLLHQAGYVYSQEPSAMIVASVAQAKPGEKVLDLCAAPGGKSTQLAGQLQQQGLLVANEIMPKRAKILSENLERWGARNVVVTNHAPEQLVAFFPQFFDKIVVDAPCSGEGMFRKDEEAIRQWQADTPENCAKRQKLILAEAVKMLKPGGELIYSTCTFAPEENEEIISWLVETYDFTIAPIDLGNQNVSCGRSEWGSVAGLERTLRLWPHLNAGEGHFVARLRLSADNIKQLTEVPAATLDKEKTRKSKKKAKVSSDKGQLTKEQLRLWQEFSTQFPIPFTGQLKAFGEHLWLVPEQLPTLQQLKVLRAGLHLGEFKKNRFEPSFALAMALEQPKNYPHCLLTISEWKKYVRGETITSDGNQGWVVLIVDEIAVGFGKEVQGQIKNFYPKGLRFN</sequence>
<dbReference type="InterPro" id="IPR031341">
    <property type="entry name" value="Methyltr_RsmF_N"/>
</dbReference>
<evidence type="ECO:0000256" key="3">
    <source>
        <dbReference type="ARBA" id="ARBA00022679"/>
    </source>
</evidence>
<dbReference type="PRINTS" id="PR02008">
    <property type="entry name" value="RCMTFAMILY"/>
</dbReference>
<evidence type="ECO:0000256" key="2">
    <source>
        <dbReference type="ARBA" id="ARBA00022603"/>
    </source>
</evidence>
<dbReference type="GO" id="GO:0008173">
    <property type="term" value="F:RNA methyltransferase activity"/>
    <property type="evidence" value="ECO:0007669"/>
    <property type="project" value="InterPro"/>
</dbReference>
<dbReference type="Pfam" id="PF13636">
    <property type="entry name" value="Methyltranf_PUA"/>
    <property type="match status" value="1"/>
</dbReference>
<evidence type="ECO:0000256" key="5">
    <source>
        <dbReference type="ARBA" id="ARBA00022884"/>
    </source>
</evidence>
<dbReference type="InterPro" id="IPR031340">
    <property type="entry name" value="RsmF_methylt_CI"/>
</dbReference>
<feature type="binding site" evidence="6">
    <location>
        <begin position="137"/>
        <end position="143"/>
    </location>
    <ligand>
        <name>S-adenosyl-L-methionine</name>
        <dbReference type="ChEBI" id="CHEBI:59789"/>
    </ligand>
</feature>
<dbReference type="InterPro" id="IPR049560">
    <property type="entry name" value="MeTrfase_RsmB-F_NOP2_cat"/>
</dbReference>